<sequence>MPAAWVAIALACPAARAQGPPDPIPPPVPAHPAPTGAGPQVSVDQLAERLLAMERQNRALAEELQRTRAEHEEQMRLILDRLDEVSGRFVTAEDPAPPPDGASPPGAMPFDPRQVENPVPDYTEGQFAPDTPAPGYPLPSIVEPGRSLLNGSFGPGFRFRTHDGEFRLKVNYESQVEGRVWDPSDQQPANSGIYLPRQRIFFSGNITKPIEYEFAINRGFGGLNLLNAYLNFHVDDRFELRMGRFFTPLFYDQYAISNYWLMQPERSVFTTNLSLNRQFGAMAWGYLFDKRLDYAAGAFNGSRNSFEPLTNGLDFVGYLNARPFQMSEALPAARFLNLGASVGFGHQDQSPVPRSFRIAGGSPSADVPGPATVPFLILDPGVAERGDRLIGSVHAAYFHKGLSLIGEWQYGYGGYAAPGAGSSTRVPFSGFYASGGYFLTGEEVERRSRLYPLRPLIPTREGDRRGIGAWELTGRVSTLELGRQVFEAGLANPELWSNRAVTTELGANWYWNEYMKVYIFWLHGAFADPVLYAPGRLQETADMFWLRFQLYF</sequence>
<gene>
    <name evidence="3" type="ORF">ElP_04350</name>
</gene>
<dbReference type="RefSeq" id="WP_145266817.1">
    <property type="nucleotide sequence ID" value="NZ_CP036426.1"/>
</dbReference>
<dbReference type="OrthoDB" id="9807854at2"/>
<evidence type="ECO:0000313" key="4">
    <source>
        <dbReference type="Proteomes" id="UP000317835"/>
    </source>
</evidence>
<dbReference type="Proteomes" id="UP000317835">
    <property type="component" value="Chromosome"/>
</dbReference>
<dbReference type="Gene3D" id="2.40.160.10">
    <property type="entry name" value="Porin"/>
    <property type="match status" value="1"/>
</dbReference>
<organism evidence="3 4">
    <name type="scientific">Tautonia plasticadhaerens</name>
    <dbReference type="NCBI Taxonomy" id="2527974"/>
    <lineage>
        <taxon>Bacteria</taxon>
        <taxon>Pseudomonadati</taxon>
        <taxon>Planctomycetota</taxon>
        <taxon>Planctomycetia</taxon>
        <taxon>Isosphaerales</taxon>
        <taxon>Isosphaeraceae</taxon>
        <taxon>Tautonia</taxon>
    </lineage>
</organism>
<evidence type="ECO:0000256" key="1">
    <source>
        <dbReference type="SAM" id="Coils"/>
    </source>
</evidence>
<keyword evidence="1" id="KW-0175">Coiled coil</keyword>
<accession>A0A518GVH2</accession>
<proteinExistence type="predicted"/>
<reference evidence="3 4" key="1">
    <citation type="submission" date="2019-02" db="EMBL/GenBank/DDBJ databases">
        <title>Deep-cultivation of Planctomycetes and their phenomic and genomic characterization uncovers novel biology.</title>
        <authorList>
            <person name="Wiegand S."/>
            <person name="Jogler M."/>
            <person name="Boedeker C."/>
            <person name="Pinto D."/>
            <person name="Vollmers J."/>
            <person name="Rivas-Marin E."/>
            <person name="Kohn T."/>
            <person name="Peeters S.H."/>
            <person name="Heuer A."/>
            <person name="Rast P."/>
            <person name="Oberbeckmann S."/>
            <person name="Bunk B."/>
            <person name="Jeske O."/>
            <person name="Meyerdierks A."/>
            <person name="Storesund J.E."/>
            <person name="Kallscheuer N."/>
            <person name="Luecker S."/>
            <person name="Lage O.M."/>
            <person name="Pohl T."/>
            <person name="Merkel B.J."/>
            <person name="Hornburger P."/>
            <person name="Mueller R.-W."/>
            <person name="Bruemmer F."/>
            <person name="Labrenz M."/>
            <person name="Spormann A.M."/>
            <person name="Op den Camp H."/>
            <person name="Overmann J."/>
            <person name="Amann R."/>
            <person name="Jetten M.S.M."/>
            <person name="Mascher T."/>
            <person name="Medema M.H."/>
            <person name="Devos D.P."/>
            <person name="Kaster A.-K."/>
            <person name="Ovreas L."/>
            <person name="Rohde M."/>
            <person name="Galperin M.Y."/>
            <person name="Jogler C."/>
        </authorList>
    </citation>
    <scope>NUCLEOTIDE SEQUENCE [LARGE SCALE GENOMIC DNA]</scope>
    <source>
        <strain evidence="3 4">ElP</strain>
    </source>
</reference>
<name>A0A518GVH2_9BACT</name>
<dbReference type="KEGG" id="tpla:ElP_04350"/>
<protein>
    <submittedName>
        <fullName evidence="3">Phosphate-selective porin O and P</fullName>
    </submittedName>
</protein>
<feature type="region of interest" description="Disordered" evidence="2">
    <location>
        <begin position="16"/>
        <end position="40"/>
    </location>
</feature>
<dbReference type="InterPro" id="IPR010870">
    <property type="entry name" value="Porin_O/P"/>
</dbReference>
<dbReference type="AlphaFoldDB" id="A0A518GVH2"/>
<dbReference type="SUPFAM" id="SSF56935">
    <property type="entry name" value="Porins"/>
    <property type="match status" value="1"/>
</dbReference>
<dbReference type="Pfam" id="PF07396">
    <property type="entry name" value="Porin_O_P"/>
    <property type="match status" value="2"/>
</dbReference>
<feature type="compositionally biased region" description="Pro residues" evidence="2">
    <location>
        <begin position="20"/>
        <end position="32"/>
    </location>
</feature>
<dbReference type="EMBL" id="CP036426">
    <property type="protein sequence ID" value="QDV32600.1"/>
    <property type="molecule type" value="Genomic_DNA"/>
</dbReference>
<feature type="coiled-coil region" evidence="1">
    <location>
        <begin position="43"/>
        <end position="81"/>
    </location>
</feature>
<dbReference type="InterPro" id="IPR023614">
    <property type="entry name" value="Porin_dom_sf"/>
</dbReference>
<evidence type="ECO:0000256" key="2">
    <source>
        <dbReference type="SAM" id="MobiDB-lite"/>
    </source>
</evidence>
<keyword evidence="4" id="KW-1185">Reference proteome</keyword>
<feature type="region of interest" description="Disordered" evidence="2">
    <location>
        <begin position="90"/>
        <end position="140"/>
    </location>
</feature>
<evidence type="ECO:0000313" key="3">
    <source>
        <dbReference type="EMBL" id="QDV32600.1"/>
    </source>
</evidence>